<keyword evidence="1" id="KW-0472">Membrane</keyword>
<name>A0ABR4NA94_9FUNG</name>
<reference evidence="2 3" key="1">
    <citation type="submission" date="2023-09" db="EMBL/GenBank/DDBJ databases">
        <title>Pangenome analysis of Batrachochytrium dendrobatidis and related Chytrids.</title>
        <authorList>
            <person name="Yacoub M.N."/>
            <person name="Stajich J.E."/>
            <person name="James T.Y."/>
        </authorList>
    </citation>
    <scope>NUCLEOTIDE SEQUENCE [LARGE SCALE GENOMIC DNA]</scope>
    <source>
        <strain evidence="2 3">JEL0888</strain>
    </source>
</reference>
<comment type="caution">
    <text evidence="2">The sequence shown here is derived from an EMBL/GenBank/DDBJ whole genome shotgun (WGS) entry which is preliminary data.</text>
</comment>
<proteinExistence type="predicted"/>
<keyword evidence="3" id="KW-1185">Reference proteome</keyword>
<evidence type="ECO:0000256" key="1">
    <source>
        <dbReference type="SAM" id="Phobius"/>
    </source>
</evidence>
<evidence type="ECO:0000313" key="2">
    <source>
        <dbReference type="EMBL" id="KAL2916448.1"/>
    </source>
</evidence>
<evidence type="ECO:0000313" key="3">
    <source>
        <dbReference type="Proteomes" id="UP001527925"/>
    </source>
</evidence>
<dbReference type="Proteomes" id="UP001527925">
    <property type="component" value="Unassembled WGS sequence"/>
</dbReference>
<sequence length="206" mass="22534">MVSVTLLHRGVFYFTVMGTNMLPILKHGMDLYFLQYRGGTGVTCGRQPFPLVCLDDIGQEWTIYSELGCESIIALLAVIIVGLDTIISFYFFLFSCRGKTEDFLAGAEDGCCGAAAVVLALGSYDNEVLAKSKTLAAKWRRATRFITASIQVAIIIAAASALHIVTGPDARPEQRSSIFVLLPCLMLNITSWIENMYEGVLVLYGD</sequence>
<keyword evidence="1" id="KW-0812">Transmembrane</keyword>
<feature type="transmembrane region" description="Helical" evidence="1">
    <location>
        <begin position="72"/>
        <end position="91"/>
    </location>
</feature>
<feature type="transmembrane region" description="Helical" evidence="1">
    <location>
        <begin position="145"/>
        <end position="165"/>
    </location>
</feature>
<protein>
    <submittedName>
        <fullName evidence="2">Uncharacterized protein</fullName>
    </submittedName>
</protein>
<gene>
    <name evidence="2" type="ORF">HK105_203880</name>
</gene>
<keyword evidence="1" id="KW-1133">Transmembrane helix</keyword>
<organism evidence="2 3">
    <name type="scientific">Polyrhizophydium stewartii</name>
    <dbReference type="NCBI Taxonomy" id="2732419"/>
    <lineage>
        <taxon>Eukaryota</taxon>
        <taxon>Fungi</taxon>
        <taxon>Fungi incertae sedis</taxon>
        <taxon>Chytridiomycota</taxon>
        <taxon>Chytridiomycota incertae sedis</taxon>
        <taxon>Chytridiomycetes</taxon>
        <taxon>Rhizophydiales</taxon>
        <taxon>Rhizophydiales incertae sedis</taxon>
        <taxon>Polyrhizophydium</taxon>
    </lineage>
</organism>
<feature type="transmembrane region" description="Helical" evidence="1">
    <location>
        <begin position="6"/>
        <end position="25"/>
    </location>
</feature>
<accession>A0ABR4NA94</accession>
<dbReference type="EMBL" id="JADGIZ020000016">
    <property type="protein sequence ID" value="KAL2916448.1"/>
    <property type="molecule type" value="Genomic_DNA"/>
</dbReference>